<name>A0ABV0RIK9_9TELE</name>
<keyword evidence="2" id="KW-1185">Reference proteome</keyword>
<reference evidence="1 2" key="1">
    <citation type="submission" date="2021-06" db="EMBL/GenBank/DDBJ databases">
        <authorList>
            <person name="Palmer J.M."/>
        </authorList>
    </citation>
    <scope>NUCLEOTIDE SEQUENCE [LARGE SCALE GENOMIC DNA]</scope>
    <source>
        <strain evidence="1 2">XC_2019</strain>
        <tissue evidence="1">Muscle</tissue>
    </source>
</reference>
<accession>A0ABV0RIK9</accession>
<evidence type="ECO:0000313" key="1">
    <source>
        <dbReference type="EMBL" id="MEQ2207821.1"/>
    </source>
</evidence>
<comment type="caution">
    <text evidence="1">The sequence shown here is derived from an EMBL/GenBank/DDBJ whole genome shotgun (WGS) entry which is preliminary data.</text>
</comment>
<organism evidence="1 2">
    <name type="scientific">Xenoophorus captivus</name>
    <dbReference type="NCBI Taxonomy" id="1517983"/>
    <lineage>
        <taxon>Eukaryota</taxon>
        <taxon>Metazoa</taxon>
        <taxon>Chordata</taxon>
        <taxon>Craniata</taxon>
        <taxon>Vertebrata</taxon>
        <taxon>Euteleostomi</taxon>
        <taxon>Actinopterygii</taxon>
        <taxon>Neopterygii</taxon>
        <taxon>Teleostei</taxon>
        <taxon>Neoteleostei</taxon>
        <taxon>Acanthomorphata</taxon>
        <taxon>Ovalentaria</taxon>
        <taxon>Atherinomorphae</taxon>
        <taxon>Cyprinodontiformes</taxon>
        <taxon>Goodeidae</taxon>
        <taxon>Xenoophorus</taxon>
    </lineage>
</organism>
<sequence length="100" mass="11390">MSSKAFPSNSLLNWIRSSTWVFLWDSRMEEMVSQIRISSSNEGAELKDSGLTAPLKFHSYPMVLRYGSGLCCLHGAEMSFLCRVELVLLQIKRNQLRGFT</sequence>
<dbReference type="EMBL" id="JAHRIN010046075">
    <property type="protein sequence ID" value="MEQ2207821.1"/>
    <property type="molecule type" value="Genomic_DNA"/>
</dbReference>
<protein>
    <submittedName>
        <fullName evidence="1">Uncharacterized protein</fullName>
    </submittedName>
</protein>
<evidence type="ECO:0000313" key="2">
    <source>
        <dbReference type="Proteomes" id="UP001434883"/>
    </source>
</evidence>
<proteinExistence type="predicted"/>
<dbReference type="Proteomes" id="UP001434883">
    <property type="component" value="Unassembled WGS sequence"/>
</dbReference>
<gene>
    <name evidence="1" type="ORF">XENOCAPTIV_019207</name>
</gene>